<dbReference type="HOGENOM" id="CLU_2415593_0_0_1"/>
<organism evidence="1 2">
    <name type="scientific">Drosophila mojavensis</name>
    <name type="common">Fruit fly</name>
    <dbReference type="NCBI Taxonomy" id="7230"/>
    <lineage>
        <taxon>Eukaryota</taxon>
        <taxon>Metazoa</taxon>
        <taxon>Ecdysozoa</taxon>
        <taxon>Arthropoda</taxon>
        <taxon>Hexapoda</taxon>
        <taxon>Insecta</taxon>
        <taxon>Pterygota</taxon>
        <taxon>Neoptera</taxon>
        <taxon>Endopterygota</taxon>
        <taxon>Diptera</taxon>
        <taxon>Brachycera</taxon>
        <taxon>Muscomorpha</taxon>
        <taxon>Ephydroidea</taxon>
        <taxon>Drosophilidae</taxon>
        <taxon>Drosophila</taxon>
    </lineage>
</organism>
<gene>
    <name evidence="1" type="primary">Dmoj\GI20606</name>
    <name evidence="1" type="ORF">Dmoj_GI20606</name>
</gene>
<dbReference type="KEGG" id="dmo:Dmoj_GI20606"/>
<proteinExistence type="predicted"/>
<evidence type="ECO:0000313" key="1">
    <source>
        <dbReference type="EMBL" id="EDW09623.1"/>
    </source>
</evidence>
<name>B4KTP0_DROMO</name>
<sequence length="92" mass="10745">MNVTAAKSDKHICQKSILMFKDAVKHEIKGHGWEGTKKHVTFNRFIDYHIYTENSDMEEMQSSYLDEDYDDDDWGLSDEQLSEMCMDSKANS</sequence>
<dbReference type="InParanoid" id="B4KTP0"/>
<dbReference type="Proteomes" id="UP000009192">
    <property type="component" value="Unassembled WGS sequence"/>
</dbReference>
<evidence type="ECO:0000313" key="2">
    <source>
        <dbReference type="Proteomes" id="UP000009192"/>
    </source>
</evidence>
<protein>
    <submittedName>
        <fullName evidence="1">Uncharacterized protein</fullName>
    </submittedName>
</protein>
<keyword evidence="2" id="KW-1185">Reference proteome</keyword>
<accession>B4KTP0</accession>
<dbReference type="EMBL" id="CH933808">
    <property type="protein sequence ID" value="EDW09623.1"/>
    <property type="molecule type" value="Genomic_DNA"/>
</dbReference>
<dbReference type="AlphaFoldDB" id="B4KTP0"/>
<reference evidence="1 2" key="1">
    <citation type="journal article" date="2007" name="Nature">
        <title>Evolution of genes and genomes on the Drosophila phylogeny.</title>
        <authorList>
            <consortium name="Drosophila 12 Genomes Consortium"/>
            <person name="Clark A.G."/>
            <person name="Eisen M.B."/>
            <person name="Smith D.R."/>
            <person name="Bergman C.M."/>
            <person name="Oliver B."/>
            <person name="Markow T.A."/>
            <person name="Kaufman T.C."/>
            <person name="Kellis M."/>
            <person name="Gelbart W."/>
            <person name="Iyer V.N."/>
            <person name="Pollard D.A."/>
            <person name="Sackton T.B."/>
            <person name="Larracuente A.M."/>
            <person name="Singh N.D."/>
            <person name="Abad J.P."/>
            <person name="Abt D.N."/>
            <person name="Adryan B."/>
            <person name="Aguade M."/>
            <person name="Akashi H."/>
            <person name="Anderson W.W."/>
            <person name="Aquadro C.F."/>
            <person name="Ardell D.H."/>
            <person name="Arguello R."/>
            <person name="Artieri C.G."/>
            <person name="Barbash D.A."/>
            <person name="Barker D."/>
            <person name="Barsanti P."/>
            <person name="Batterham P."/>
            <person name="Batzoglou S."/>
            <person name="Begun D."/>
            <person name="Bhutkar A."/>
            <person name="Blanco E."/>
            <person name="Bosak S.A."/>
            <person name="Bradley R.K."/>
            <person name="Brand A.D."/>
            <person name="Brent M.R."/>
            <person name="Brooks A.N."/>
            <person name="Brown R.H."/>
            <person name="Butlin R.K."/>
            <person name="Caggese C."/>
            <person name="Calvi B.R."/>
            <person name="Bernardo de Carvalho A."/>
            <person name="Caspi A."/>
            <person name="Castrezana S."/>
            <person name="Celniker S.E."/>
            <person name="Chang J.L."/>
            <person name="Chapple C."/>
            <person name="Chatterji S."/>
            <person name="Chinwalla A."/>
            <person name="Civetta A."/>
            <person name="Clifton S.W."/>
            <person name="Comeron J.M."/>
            <person name="Costello J.C."/>
            <person name="Coyne J.A."/>
            <person name="Daub J."/>
            <person name="David R.G."/>
            <person name="Delcher A.L."/>
            <person name="Delehaunty K."/>
            <person name="Do C.B."/>
            <person name="Ebling H."/>
            <person name="Edwards K."/>
            <person name="Eickbush T."/>
            <person name="Evans J.D."/>
            <person name="Filipski A."/>
            <person name="Findeiss S."/>
            <person name="Freyhult E."/>
            <person name="Fulton L."/>
            <person name="Fulton R."/>
            <person name="Garcia A.C."/>
            <person name="Gardiner A."/>
            <person name="Garfield D.A."/>
            <person name="Garvin B.E."/>
            <person name="Gibson G."/>
            <person name="Gilbert D."/>
            <person name="Gnerre S."/>
            <person name="Godfrey J."/>
            <person name="Good R."/>
            <person name="Gotea V."/>
            <person name="Gravely B."/>
            <person name="Greenberg A.J."/>
            <person name="Griffiths-Jones S."/>
            <person name="Gross S."/>
            <person name="Guigo R."/>
            <person name="Gustafson E.A."/>
            <person name="Haerty W."/>
            <person name="Hahn M.W."/>
            <person name="Halligan D.L."/>
            <person name="Halpern A.L."/>
            <person name="Halter G.M."/>
            <person name="Han M.V."/>
            <person name="Heger A."/>
            <person name="Hillier L."/>
            <person name="Hinrichs A.S."/>
            <person name="Holmes I."/>
            <person name="Hoskins R.A."/>
            <person name="Hubisz M.J."/>
            <person name="Hultmark D."/>
            <person name="Huntley M.A."/>
            <person name="Jaffe D.B."/>
            <person name="Jagadeeshan S."/>
            <person name="Jeck W.R."/>
            <person name="Johnson J."/>
            <person name="Jones C.D."/>
            <person name="Jordan W.C."/>
            <person name="Karpen G.H."/>
            <person name="Kataoka E."/>
            <person name="Keightley P.D."/>
            <person name="Kheradpour P."/>
            <person name="Kirkness E.F."/>
            <person name="Koerich L.B."/>
            <person name="Kristiansen K."/>
            <person name="Kudrna D."/>
            <person name="Kulathinal R.J."/>
            <person name="Kumar S."/>
            <person name="Kwok R."/>
            <person name="Lander E."/>
            <person name="Langley C.H."/>
            <person name="Lapoint R."/>
            <person name="Lazzaro B.P."/>
            <person name="Lee S.J."/>
            <person name="Levesque L."/>
            <person name="Li R."/>
            <person name="Lin C.F."/>
            <person name="Lin M.F."/>
            <person name="Lindblad-Toh K."/>
            <person name="Llopart A."/>
            <person name="Long M."/>
            <person name="Low L."/>
            <person name="Lozovsky E."/>
            <person name="Lu J."/>
            <person name="Luo M."/>
            <person name="Machado C.A."/>
            <person name="Makalowski W."/>
            <person name="Marzo M."/>
            <person name="Matsuda M."/>
            <person name="Matzkin L."/>
            <person name="McAllister B."/>
            <person name="McBride C.S."/>
            <person name="McKernan B."/>
            <person name="McKernan K."/>
            <person name="Mendez-Lago M."/>
            <person name="Minx P."/>
            <person name="Mollenhauer M.U."/>
            <person name="Montooth K."/>
            <person name="Mount S.M."/>
            <person name="Mu X."/>
            <person name="Myers E."/>
            <person name="Negre B."/>
            <person name="Newfeld S."/>
            <person name="Nielsen R."/>
            <person name="Noor M.A."/>
            <person name="O'Grady P."/>
            <person name="Pachter L."/>
            <person name="Papaceit M."/>
            <person name="Parisi M.J."/>
            <person name="Parisi M."/>
            <person name="Parts L."/>
            <person name="Pedersen J.S."/>
            <person name="Pesole G."/>
            <person name="Phillippy A.M."/>
            <person name="Ponting C.P."/>
            <person name="Pop M."/>
            <person name="Porcelli D."/>
            <person name="Powell J.R."/>
            <person name="Prohaska S."/>
            <person name="Pruitt K."/>
            <person name="Puig M."/>
            <person name="Quesneville H."/>
            <person name="Ram K.R."/>
            <person name="Rand D."/>
            <person name="Rasmussen M.D."/>
            <person name="Reed L.K."/>
            <person name="Reenan R."/>
            <person name="Reily A."/>
            <person name="Remington K.A."/>
            <person name="Rieger T.T."/>
            <person name="Ritchie M.G."/>
            <person name="Robin C."/>
            <person name="Rogers Y.H."/>
            <person name="Rohde C."/>
            <person name="Rozas J."/>
            <person name="Rubenfield M.J."/>
            <person name="Ruiz A."/>
            <person name="Russo S."/>
            <person name="Salzberg S.L."/>
            <person name="Sanchez-Gracia A."/>
            <person name="Saranga D.J."/>
            <person name="Sato H."/>
            <person name="Schaeffer S.W."/>
            <person name="Schatz M.C."/>
            <person name="Schlenke T."/>
            <person name="Schwartz R."/>
            <person name="Segarra C."/>
            <person name="Singh R.S."/>
            <person name="Sirot L."/>
            <person name="Sirota M."/>
            <person name="Sisneros N.B."/>
            <person name="Smith C.D."/>
            <person name="Smith T.F."/>
            <person name="Spieth J."/>
            <person name="Stage D.E."/>
            <person name="Stark A."/>
            <person name="Stephan W."/>
            <person name="Strausberg R.L."/>
            <person name="Strempel S."/>
            <person name="Sturgill D."/>
            <person name="Sutton G."/>
            <person name="Sutton G.G."/>
            <person name="Tao W."/>
            <person name="Teichmann S."/>
            <person name="Tobari Y.N."/>
            <person name="Tomimura Y."/>
            <person name="Tsolas J.M."/>
            <person name="Valente V.L."/>
            <person name="Venter E."/>
            <person name="Venter J.C."/>
            <person name="Vicario S."/>
            <person name="Vieira F.G."/>
            <person name="Vilella A.J."/>
            <person name="Villasante A."/>
            <person name="Walenz B."/>
            <person name="Wang J."/>
            <person name="Wasserman M."/>
            <person name="Watts T."/>
            <person name="Wilson D."/>
            <person name="Wilson R.K."/>
            <person name="Wing R.A."/>
            <person name="Wolfner M.F."/>
            <person name="Wong A."/>
            <person name="Wong G.K."/>
            <person name="Wu C.I."/>
            <person name="Wu G."/>
            <person name="Yamamoto D."/>
            <person name="Yang H.P."/>
            <person name="Yang S.P."/>
            <person name="Yorke J.A."/>
            <person name="Yoshida K."/>
            <person name="Zdobnov E."/>
            <person name="Zhang P."/>
            <person name="Zhang Y."/>
            <person name="Zimin A.V."/>
            <person name="Baldwin J."/>
            <person name="Abdouelleil A."/>
            <person name="Abdulkadir J."/>
            <person name="Abebe A."/>
            <person name="Abera B."/>
            <person name="Abreu J."/>
            <person name="Acer S.C."/>
            <person name="Aftuck L."/>
            <person name="Alexander A."/>
            <person name="An P."/>
            <person name="Anderson E."/>
            <person name="Anderson S."/>
            <person name="Arachi H."/>
            <person name="Azer M."/>
            <person name="Bachantsang P."/>
            <person name="Barry A."/>
            <person name="Bayul T."/>
            <person name="Berlin A."/>
            <person name="Bessette D."/>
            <person name="Bloom T."/>
            <person name="Blye J."/>
            <person name="Boguslavskiy L."/>
            <person name="Bonnet C."/>
            <person name="Boukhgalter B."/>
            <person name="Bourzgui I."/>
            <person name="Brown A."/>
            <person name="Cahill P."/>
            <person name="Channer S."/>
            <person name="Cheshatsang Y."/>
            <person name="Chuda L."/>
            <person name="Citroen M."/>
            <person name="Collymore A."/>
            <person name="Cooke P."/>
            <person name="Costello M."/>
            <person name="D'Aco K."/>
            <person name="Daza R."/>
            <person name="De Haan G."/>
            <person name="DeGray S."/>
            <person name="DeMaso C."/>
            <person name="Dhargay N."/>
            <person name="Dooley K."/>
            <person name="Dooley E."/>
            <person name="Doricent M."/>
            <person name="Dorje P."/>
            <person name="Dorjee K."/>
            <person name="Dupes A."/>
            <person name="Elong R."/>
            <person name="Falk J."/>
            <person name="Farina A."/>
            <person name="Faro S."/>
            <person name="Ferguson D."/>
            <person name="Fisher S."/>
            <person name="Foley C.D."/>
            <person name="Franke A."/>
            <person name="Friedrich D."/>
            <person name="Gadbois L."/>
            <person name="Gearin G."/>
            <person name="Gearin C.R."/>
            <person name="Giannoukos G."/>
            <person name="Goode T."/>
            <person name="Graham J."/>
            <person name="Grandbois E."/>
            <person name="Grewal S."/>
            <person name="Gyaltsen K."/>
            <person name="Hafez N."/>
            <person name="Hagos B."/>
            <person name="Hall J."/>
            <person name="Henson C."/>
            <person name="Hollinger A."/>
            <person name="Honan T."/>
            <person name="Huard M.D."/>
            <person name="Hughes L."/>
            <person name="Hurhula B."/>
            <person name="Husby M.E."/>
            <person name="Kamat A."/>
            <person name="Kanga B."/>
            <person name="Kashin S."/>
            <person name="Khazanovich D."/>
            <person name="Kisner P."/>
            <person name="Lance K."/>
            <person name="Lara M."/>
            <person name="Lee W."/>
            <person name="Lennon N."/>
            <person name="Letendre F."/>
            <person name="LeVine R."/>
            <person name="Lipovsky A."/>
            <person name="Liu X."/>
            <person name="Liu J."/>
            <person name="Liu S."/>
            <person name="Lokyitsang T."/>
            <person name="Lokyitsang Y."/>
            <person name="Lubonja R."/>
            <person name="Lui A."/>
            <person name="MacDonald P."/>
            <person name="Magnisalis V."/>
            <person name="Maru K."/>
            <person name="Matthews C."/>
            <person name="McCusker W."/>
            <person name="McDonough S."/>
            <person name="Mehta T."/>
            <person name="Meldrim J."/>
            <person name="Meneus L."/>
            <person name="Mihai O."/>
            <person name="Mihalev A."/>
            <person name="Mihova T."/>
            <person name="Mittelman R."/>
            <person name="Mlenga V."/>
            <person name="Montmayeur A."/>
            <person name="Mulrain L."/>
            <person name="Navidi A."/>
            <person name="Naylor J."/>
            <person name="Negash T."/>
            <person name="Nguyen T."/>
            <person name="Nguyen N."/>
            <person name="Nicol R."/>
            <person name="Norbu C."/>
            <person name="Norbu N."/>
            <person name="Novod N."/>
            <person name="O'Neill B."/>
            <person name="Osman S."/>
            <person name="Markiewicz E."/>
            <person name="Oyono O.L."/>
            <person name="Patti C."/>
            <person name="Phunkhang P."/>
            <person name="Pierre F."/>
            <person name="Priest M."/>
            <person name="Raghuraman S."/>
            <person name="Rege F."/>
            <person name="Reyes R."/>
            <person name="Rise C."/>
            <person name="Rogov P."/>
            <person name="Ross K."/>
            <person name="Ryan E."/>
            <person name="Settipalli S."/>
            <person name="Shea T."/>
            <person name="Sherpa N."/>
            <person name="Shi L."/>
            <person name="Shih D."/>
            <person name="Sparrow T."/>
            <person name="Spaulding J."/>
            <person name="Stalker J."/>
            <person name="Stange-Thomann N."/>
            <person name="Stavropoulos S."/>
            <person name="Stone C."/>
            <person name="Strader C."/>
            <person name="Tesfaye S."/>
            <person name="Thomson T."/>
            <person name="Thoulutsang Y."/>
            <person name="Thoulutsang D."/>
            <person name="Topham K."/>
            <person name="Topping I."/>
            <person name="Tsamla T."/>
            <person name="Vassiliev H."/>
            <person name="Vo A."/>
            <person name="Wangchuk T."/>
            <person name="Wangdi T."/>
            <person name="Weiand M."/>
            <person name="Wilkinson J."/>
            <person name="Wilson A."/>
            <person name="Yadav S."/>
            <person name="Young G."/>
            <person name="Yu Q."/>
            <person name="Zembek L."/>
            <person name="Zhong D."/>
            <person name="Zimmer A."/>
            <person name="Zwirko Z."/>
            <person name="Jaffe D.B."/>
            <person name="Alvarez P."/>
            <person name="Brockman W."/>
            <person name="Butler J."/>
            <person name="Chin C."/>
            <person name="Gnerre S."/>
            <person name="Grabherr M."/>
            <person name="Kleber M."/>
            <person name="Mauceli E."/>
            <person name="MacCallum I."/>
        </authorList>
    </citation>
    <scope>NUCLEOTIDE SEQUENCE [LARGE SCALE GENOMIC DNA]</scope>
    <source>
        <strain evidence="2">Tucson 15081-1352.22</strain>
    </source>
</reference>